<dbReference type="InterPro" id="IPR056303">
    <property type="entry name" value="AMIN-like"/>
</dbReference>
<name>A0A6J6P7Q4_9ZZZZ</name>
<feature type="domain" description="AMIN-like" evidence="1">
    <location>
        <begin position="10"/>
        <end position="128"/>
    </location>
</feature>
<accession>A0A6J6P7Q4</accession>
<gene>
    <name evidence="2" type="ORF">UFOPK2366_00839</name>
</gene>
<dbReference type="AlphaFoldDB" id="A0A6J6P7Q4"/>
<evidence type="ECO:0000313" key="2">
    <source>
        <dbReference type="EMBL" id="CAB4692525.1"/>
    </source>
</evidence>
<evidence type="ECO:0000259" key="1">
    <source>
        <dbReference type="Pfam" id="PF24837"/>
    </source>
</evidence>
<proteinExistence type="predicted"/>
<reference evidence="2" key="1">
    <citation type="submission" date="2020-05" db="EMBL/GenBank/DDBJ databases">
        <authorList>
            <person name="Chiriac C."/>
            <person name="Salcher M."/>
            <person name="Ghai R."/>
            <person name="Kavagutti S V."/>
        </authorList>
    </citation>
    <scope>NUCLEOTIDE SEQUENCE</scope>
</reference>
<protein>
    <submittedName>
        <fullName evidence="2">Unannotated protein</fullName>
    </submittedName>
</protein>
<organism evidence="2">
    <name type="scientific">freshwater metagenome</name>
    <dbReference type="NCBI Taxonomy" id="449393"/>
    <lineage>
        <taxon>unclassified sequences</taxon>
        <taxon>metagenomes</taxon>
        <taxon>ecological metagenomes</taxon>
    </lineage>
</organism>
<sequence>MLLRTQSIEQRGGYYRIVFGFSAPVTNYHVRYVPLPVRQDPSDQVVELQGDNALQISFGGTGLDQSQNPPVQTYVGSQRTVVGAGAVRELVQIGDFEAVMNWVIGVQGTPEFRVSAQQNPSQLVIEIAAV</sequence>
<dbReference type="EMBL" id="CAEZXM010000137">
    <property type="protein sequence ID" value="CAB4692525.1"/>
    <property type="molecule type" value="Genomic_DNA"/>
</dbReference>
<dbReference type="Pfam" id="PF24837">
    <property type="entry name" value="AMIN-like"/>
    <property type="match status" value="1"/>
</dbReference>